<keyword evidence="3" id="KW-0472">Membrane</keyword>
<dbReference type="InterPro" id="IPR000620">
    <property type="entry name" value="EamA_dom"/>
</dbReference>
<dbReference type="RefSeq" id="WP_273745046.1">
    <property type="nucleotide sequence ID" value="NZ_CP117692.1"/>
</dbReference>
<keyword evidence="3" id="KW-0812">Transmembrane</keyword>
<dbReference type="Gene3D" id="1.10.3730.20">
    <property type="match status" value="1"/>
</dbReference>
<protein>
    <submittedName>
        <fullName evidence="5">DMT family transporter</fullName>
    </submittedName>
</protein>
<evidence type="ECO:0000256" key="3">
    <source>
        <dbReference type="SAM" id="Phobius"/>
    </source>
</evidence>
<feature type="transmembrane region" description="Helical" evidence="3">
    <location>
        <begin position="7"/>
        <end position="26"/>
    </location>
</feature>
<sequence>MLEQFAARLVTGLGMVIRSVLFWPLILTTKIPSITPFIVESSSYIVIFGTMASYLCYLQSVKYIPASTTGMLSAFDPLTANVLSVLWFHETLRAFQILGDVFILSIAFLQTMALKGK</sequence>
<evidence type="ECO:0000313" key="6">
    <source>
        <dbReference type="Proteomes" id="UP001222683"/>
    </source>
</evidence>
<dbReference type="InterPro" id="IPR037185">
    <property type="entry name" value="EmrE-like"/>
</dbReference>
<organism evidence="5 6">
    <name type="scientific">Ligilactobacillus ruminis</name>
    <dbReference type="NCBI Taxonomy" id="1623"/>
    <lineage>
        <taxon>Bacteria</taxon>
        <taxon>Bacillati</taxon>
        <taxon>Bacillota</taxon>
        <taxon>Bacilli</taxon>
        <taxon>Lactobacillales</taxon>
        <taxon>Lactobacillaceae</taxon>
        <taxon>Ligilactobacillus</taxon>
    </lineage>
</organism>
<comment type="similarity">
    <text evidence="2">Belongs to the EamA transporter family.</text>
</comment>
<proteinExistence type="inferred from homology"/>
<feature type="domain" description="EamA" evidence="4">
    <location>
        <begin position="2"/>
        <end position="109"/>
    </location>
</feature>
<gene>
    <name evidence="5" type="ORF">PSR59_00045</name>
</gene>
<feature type="transmembrane region" description="Helical" evidence="3">
    <location>
        <begin position="38"/>
        <end position="58"/>
    </location>
</feature>
<reference evidence="5" key="1">
    <citation type="submission" date="2023-02" db="EMBL/GenBank/DDBJ databases">
        <title>Complete genome sequence of Lactobacillus ruminis CACC888 isolated from Pig feces.</title>
        <authorList>
            <person name="Park S."/>
            <person name="Park M.A."/>
            <person name="Kim D.-H."/>
            <person name="Kim Y."/>
        </authorList>
    </citation>
    <scope>NUCLEOTIDE SEQUENCE</scope>
    <source>
        <strain evidence="5">CACC888</strain>
    </source>
</reference>
<name>A0AAQ3AS46_9LACO</name>
<evidence type="ECO:0000259" key="4">
    <source>
        <dbReference type="Pfam" id="PF00892"/>
    </source>
</evidence>
<dbReference type="Proteomes" id="UP001222683">
    <property type="component" value="Chromosome"/>
</dbReference>
<evidence type="ECO:0000313" key="5">
    <source>
        <dbReference type="EMBL" id="WDC82103.1"/>
    </source>
</evidence>
<accession>A0AAQ3AS46</accession>
<dbReference type="GO" id="GO:0016020">
    <property type="term" value="C:membrane"/>
    <property type="evidence" value="ECO:0007669"/>
    <property type="project" value="InterPro"/>
</dbReference>
<evidence type="ECO:0000256" key="1">
    <source>
        <dbReference type="ARBA" id="ARBA00004127"/>
    </source>
</evidence>
<dbReference type="Pfam" id="PF00892">
    <property type="entry name" value="EamA"/>
    <property type="match status" value="1"/>
</dbReference>
<dbReference type="AlphaFoldDB" id="A0AAQ3AS46"/>
<dbReference type="EMBL" id="CP117692">
    <property type="protein sequence ID" value="WDC82103.1"/>
    <property type="molecule type" value="Genomic_DNA"/>
</dbReference>
<keyword evidence="3" id="KW-1133">Transmembrane helix</keyword>
<dbReference type="SUPFAM" id="SSF103481">
    <property type="entry name" value="Multidrug resistance efflux transporter EmrE"/>
    <property type="match status" value="1"/>
</dbReference>
<evidence type="ECO:0000256" key="2">
    <source>
        <dbReference type="ARBA" id="ARBA00007362"/>
    </source>
</evidence>
<comment type="subcellular location">
    <subcellularLocation>
        <location evidence="1">Endomembrane system</location>
        <topology evidence="1">Multi-pass membrane protein</topology>
    </subcellularLocation>
</comment>